<evidence type="ECO:0000313" key="1">
    <source>
        <dbReference type="EMBL" id="THH31355.1"/>
    </source>
</evidence>
<dbReference type="EMBL" id="SGPM01000050">
    <property type="protein sequence ID" value="THH31355.1"/>
    <property type="molecule type" value="Genomic_DNA"/>
</dbReference>
<protein>
    <submittedName>
        <fullName evidence="1">Uncharacterized protein</fullName>
    </submittedName>
</protein>
<keyword evidence="2" id="KW-1185">Reference proteome</keyword>
<reference evidence="1 2" key="1">
    <citation type="submission" date="2019-02" db="EMBL/GenBank/DDBJ databases">
        <title>Genome sequencing of the rare red list fungi Antrodiella citrinella (Flaviporus citrinellus).</title>
        <authorList>
            <person name="Buettner E."/>
            <person name="Kellner H."/>
        </authorList>
    </citation>
    <scope>NUCLEOTIDE SEQUENCE [LARGE SCALE GENOMIC DNA]</scope>
    <source>
        <strain evidence="1 2">DSM 108506</strain>
    </source>
</reference>
<comment type="caution">
    <text evidence="1">The sequence shown here is derived from an EMBL/GenBank/DDBJ whole genome shotgun (WGS) entry which is preliminary data.</text>
</comment>
<proteinExistence type="predicted"/>
<evidence type="ECO:0000313" key="2">
    <source>
        <dbReference type="Proteomes" id="UP000308730"/>
    </source>
</evidence>
<name>A0A4S4MZD5_9APHY</name>
<sequence length="196" mass="22533">MPQNLCAITARRPPLAYEEEAATARILQCAWRVQTAIDTFRACPENGEHHVQQNYARGLILELRVIECVLGRRTLLAKGLLFMEIPNAISVLAECFRYMDSLGTIEFYLRDLVRLEIGEKDRVSDDGAFCKDHAPQWWLTITEAPVRPFKCNKYPSMEGPLYVHARYSRRQVALGPSFVWRNAARRLLEKMGIMGY</sequence>
<dbReference type="Proteomes" id="UP000308730">
    <property type="component" value="Unassembled WGS sequence"/>
</dbReference>
<accession>A0A4S4MZD5</accession>
<dbReference type="AlphaFoldDB" id="A0A4S4MZD5"/>
<gene>
    <name evidence="1" type="ORF">EUX98_g2837</name>
</gene>
<organism evidence="1 2">
    <name type="scientific">Antrodiella citrinella</name>
    <dbReference type="NCBI Taxonomy" id="2447956"/>
    <lineage>
        <taxon>Eukaryota</taxon>
        <taxon>Fungi</taxon>
        <taxon>Dikarya</taxon>
        <taxon>Basidiomycota</taxon>
        <taxon>Agaricomycotina</taxon>
        <taxon>Agaricomycetes</taxon>
        <taxon>Polyporales</taxon>
        <taxon>Steccherinaceae</taxon>
        <taxon>Antrodiella</taxon>
    </lineage>
</organism>